<sequence length="64" mass="6963">MTALNTKANINGPDEFYADLLSVHEGLTKEQSDALNARLILLMANHIGDREVLSQALRAAALKD</sequence>
<gene>
    <name evidence="1" type="ORF">GTW23_08535</name>
</gene>
<keyword evidence="2" id="KW-1185">Reference proteome</keyword>
<dbReference type="InterPro" id="IPR021233">
    <property type="entry name" value="DUF2783"/>
</dbReference>
<proteinExistence type="predicted"/>
<organism evidence="1 2">
    <name type="scientific">Hoeflea alexandrii</name>
    <dbReference type="NCBI Taxonomy" id="288436"/>
    <lineage>
        <taxon>Bacteria</taxon>
        <taxon>Pseudomonadati</taxon>
        <taxon>Pseudomonadota</taxon>
        <taxon>Alphaproteobacteria</taxon>
        <taxon>Hyphomicrobiales</taxon>
        <taxon>Rhizobiaceae</taxon>
        <taxon>Hoeflea</taxon>
    </lineage>
</organism>
<accession>A0ABT1CS53</accession>
<dbReference type="EMBL" id="JAAAML010000001">
    <property type="protein sequence ID" value="MCO6408216.1"/>
    <property type="molecule type" value="Genomic_DNA"/>
</dbReference>
<dbReference type="RefSeq" id="WP_152008729.1">
    <property type="nucleotide sequence ID" value="NZ_CP159480.1"/>
</dbReference>
<comment type="caution">
    <text evidence="1">The sequence shown here is derived from an EMBL/GenBank/DDBJ whole genome shotgun (WGS) entry which is preliminary data.</text>
</comment>
<evidence type="ECO:0000313" key="1">
    <source>
        <dbReference type="EMBL" id="MCO6408216.1"/>
    </source>
</evidence>
<evidence type="ECO:0000313" key="2">
    <source>
        <dbReference type="Proteomes" id="UP001320715"/>
    </source>
</evidence>
<dbReference type="Pfam" id="PF10932">
    <property type="entry name" value="DUF2783"/>
    <property type="match status" value="1"/>
</dbReference>
<reference evidence="1 2" key="1">
    <citation type="submission" date="2020-01" db="EMBL/GenBank/DDBJ databases">
        <title>Genomes of bacteria type strains.</title>
        <authorList>
            <person name="Chen J."/>
            <person name="Zhu S."/>
            <person name="Yang J."/>
        </authorList>
    </citation>
    <scope>NUCLEOTIDE SEQUENCE [LARGE SCALE GENOMIC DNA]</scope>
    <source>
        <strain evidence="1 2">DSM 16655</strain>
    </source>
</reference>
<name>A0ABT1CS53_9HYPH</name>
<protein>
    <submittedName>
        <fullName evidence="1">DUF2783 domain-containing protein</fullName>
    </submittedName>
</protein>
<dbReference type="Proteomes" id="UP001320715">
    <property type="component" value="Unassembled WGS sequence"/>
</dbReference>